<reference evidence="4" key="2">
    <citation type="submission" date="2025-08" db="UniProtKB">
        <authorList>
            <consortium name="Ensembl"/>
        </authorList>
    </citation>
    <scope>IDENTIFICATION</scope>
</reference>
<dbReference type="GO" id="GO:0005737">
    <property type="term" value="C:cytoplasm"/>
    <property type="evidence" value="ECO:0007669"/>
    <property type="project" value="TreeGrafter"/>
</dbReference>
<dbReference type="GO" id="GO:0005884">
    <property type="term" value="C:actin filament"/>
    <property type="evidence" value="ECO:0007669"/>
    <property type="project" value="InterPro"/>
</dbReference>
<dbReference type="InterPro" id="IPR001265">
    <property type="entry name" value="Formin_Cappuccino_subfam"/>
</dbReference>
<dbReference type="OMA" id="PERTHCI"/>
<dbReference type="Proteomes" id="UP000007303">
    <property type="component" value="Unassembled WGS sequence"/>
</dbReference>
<proteinExistence type="inferred from homology"/>
<evidence type="ECO:0000256" key="2">
    <source>
        <dbReference type="SAM" id="MobiDB-lite"/>
    </source>
</evidence>
<dbReference type="PRINTS" id="PR00828">
    <property type="entry name" value="FORMIN"/>
</dbReference>
<dbReference type="GO" id="GO:0030866">
    <property type="term" value="P:cortical actin cytoskeleton organization"/>
    <property type="evidence" value="ECO:0007669"/>
    <property type="project" value="TreeGrafter"/>
</dbReference>
<comment type="similarity">
    <text evidence="1">Belongs to the formin homology family. Cappuccino subfamily.</text>
</comment>
<feature type="region of interest" description="Disordered" evidence="2">
    <location>
        <begin position="28"/>
        <end position="49"/>
    </location>
</feature>
<dbReference type="GeneTree" id="ENSGT00940000154289"/>
<dbReference type="Ensembl" id="ENSTNIT00000013340.1">
    <property type="protein sequence ID" value="ENSTNIP00000013148.1"/>
    <property type="gene ID" value="ENSTNIG00000010247.1"/>
</dbReference>
<dbReference type="FunFam" id="1.20.58.2220:FF:000029">
    <property type="entry name" value="Formin 1"/>
    <property type="match status" value="1"/>
</dbReference>
<feature type="domain" description="FH2" evidence="3">
    <location>
        <begin position="1"/>
        <end position="335"/>
    </location>
</feature>
<dbReference type="SMART" id="SM00498">
    <property type="entry name" value="FH2"/>
    <property type="match status" value="1"/>
</dbReference>
<dbReference type="GO" id="GO:0051015">
    <property type="term" value="F:actin filament binding"/>
    <property type="evidence" value="ECO:0007669"/>
    <property type="project" value="TreeGrafter"/>
</dbReference>
<evidence type="ECO:0000256" key="1">
    <source>
        <dbReference type="ARBA" id="ARBA00005271"/>
    </source>
</evidence>
<dbReference type="Gene3D" id="1.20.58.2220">
    <property type="entry name" value="Formin, FH2 domain"/>
    <property type="match status" value="1"/>
</dbReference>
<reference evidence="4" key="3">
    <citation type="submission" date="2025-09" db="UniProtKB">
        <authorList>
            <consortium name="Ensembl"/>
        </authorList>
    </citation>
    <scope>IDENTIFICATION</scope>
</reference>
<protein>
    <recommendedName>
        <fullName evidence="3">FH2 domain-containing protein</fullName>
    </recommendedName>
</protein>
<reference evidence="5" key="1">
    <citation type="journal article" date="2004" name="Nature">
        <title>Genome duplication in the teleost fish Tetraodon nigroviridis reveals the early vertebrate proto-karyotype.</title>
        <authorList>
            <person name="Jaillon O."/>
            <person name="Aury J.-M."/>
            <person name="Brunet F."/>
            <person name="Petit J.-L."/>
            <person name="Stange-Thomann N."/>
            <person name="Mauceli E."/>
            <person name="Bouneau L."/>
            <person name="Fischer C."/>
            <person name="Ozouf-Costaz C."/>
            <person name="Bernot A."/>
            <person name="Nicaud S."/>
            <person name="Jaffe D."/>
            <person name="Fisher S."/>
            <person name="Lutfalla G."/>
            <person name="Dossat C."/>
            <person name="Segurens B."/>
            <person name="Dasilva C."/>
            <person name="Salanoubat M."/>
            <person name="Levy M."/>
            <person name="Boudet N."/>
            <person name="Castellano S."/>
            <person name="Anthouard V."/>
            <person name="Jubin C."/>
            <person name="Castelli V."/>
            <person name="Katinka M."/>
            <person name="Vacherie B."/>
            <person name="Biemont C."/>
            <person name="Skalli Z."/>
            <person name="Cattolico L."/>
            <person name="Poulain J."/>
            <person name="De Berardinis V."/>
            <person name="Cruaud C."/>
            <person name="Duprat S."/>
            <person name="Brottier P."/>
            <person name="Coutanceau J.-P."/>
            <person name="Gouzy J."/>
            <person name="Parra G."/>
            <person name="Lardier G."/>
            <person name="Chapple C."/>
            <person name="McKernan K.J."/>
            <person name="McEwan P."/>
            <person name="Bosak S."/>
            <person name="Kellis M."/>
            <person name="Volff J.-N."/>
            <person name="Guigo R."/>
            <person name="Zody M.C."/>
            <person name="Mesirov J."/>
            <person name="Lindblad-Toh K."/>
            <person name="Birren B."/>
            <person name="Nusbaum C."/>
            <person name="Kahn D."/>
            <person name="Robinson-Rechavi M."/>
            <person name="Laudet V."/>
            <person name="Schachter V."/>
            <person name="Quetier F."/>
            <person name="Saurin W."/>
            <person name="Scarpelli C."/>
            <person name="Wincker P."/>
            <person name="Lander E.S."/>
            <person name="Weissenbach J."/>
            <person name="Roest Crollius H."/>
        </authorList>
    </citation>
    <scope>NUCLEOTIDE SEQUENCE [LARGE SCALE GENOMIC DNA]</scope>
</reference>
<dbReference type="PROSITE" id="PS51444">
    <property type="entry name" value="FH2"/>
    <property type="match status" value="1"/>
</dbReference>
<evidence type="ECO:0000259" key="3">
    <source>
        <dbReference type="PROSITE" id="PS51444"/>
    </source>
</evidence>
<evidence type="ECO:0000313" key="5">
    <source>
        <dbReference type="Proteomes" id="UP000007303"/>
    </source>
</evidence>
<dbReference type="InterPro" id="IPR042201">
    <property type="entry name" value="FH2_Formin_sf"/>
</dbReference>
<accession>H3CY13</accession>
<dbReference type="SUPFAM" id="SSF101447">
    <property type="entry name" value="Formin homology 2 domain (FH2 domain)"/>
    <property type="match status" value="1"/>
</dbReference>
<dbReference type="Pfam" id="PF02181">
    <property type="entry name" value="FH2"/>
    <property type="match status" value="1"/>
</dbReference>
<evidence type="ECO:0000313" key="4">
    <source>
        <dbReference type="Ensembl" id="ENSTNIP00000013148.1"/>
    </source>
</evidence>
<dbReference type="GO" id="GO:0045010">
    <property type="term" value="P:actin nucleation"/>
    <property type="evidence" value="ECO:0007669"/>
    <property type="project" value="InterPro"/>
</dbReference>
<dbReference type="InterPro" id="IPR015425">
    <property type="entry name" value="FH2_Formin"/>
</dbReference>
<dbReference type="PANTHER" id="PTHR45920:SF7">
    <property type="entry name" value="FORMIN-G"/>
    <property type="match status" value="1"/>
</dbReference>
<organism evidence="4 5">
    <name type="scientific">Tetraodon nigroviridis</name>
    <name type="common">Spotted green pufferfish</name>
    <name type="synonym">Chelonodon nigroviridis</name>
    <dbReference type="NCBI Taxonomy" id="99883"/>
    <lineage>
        <taxon>Eukaryota</taxon>
        <taxon>Metazoa</taxon>
        <taxon>Chordata</taxon>
        <taxon>Craniata</taxon>
        <taxon>Vertebrata</taxon>
        <taxon>Euteleostomi</taxon>
        <taxon>Actinopterygii</taxon>
        <taxon>Neopterygii</taxon>
        <taxon>Teleostei</taxon>
        <taxon>Neoteleostei</taxon>
        <taxon>Acanthomorphata</taxon>
        <taxon>Eupercaria</taxon>
        <taxon>Tetraodontiformes</taxon>
        <taxon>Tetradontoidea</taxon>
        <taxon>Tetraodontidae</taxon>
        <taxon>Tetraodon</taxon>
    </lineage>
</organism>
<dbReference type="PANTHER" id="PTHR45920">
    <property type="entry name" value="FORMIN HOMOLOGY 2 DOMAIN CONTAINING, ISOFORM I"/>
    <property type="match status" value="1"/>
</dbReference>
<dbReference type="GO" id="GO:0008017">
    <property type="term" value="F:microtubule binding"/>
    <property type="evidence" value="ECO:0007669"/>
    <property type="project" value="InterPro"/>
</dbReference>
<dbReference type="AlphaFoldDB" id="H3CY13"/>
<dbReference type="STRING" id="99883.ENSTNIP00000013148"/>
<dbReference type="InParanoid" id="H3CY13"/>
<sequence length="359" mass="41420">VWDNIEEPDVDFKEFVDLFSKTTVKEKKQPLSDTITKSKAKQRAQQEELDKIEKHMKSTKEKENAKPLDKPEQFLHQLSLIPNFSERVFCILFQSSFSECISSIMKKLETLHRLCKMLQASETVKKVLGLILAFGNYMNGGNRTRGQADGFSLDILPKLKDVKSNDNMKSLLSYIVSYYLRHFDENAGKETCVYPLPEPHDLFHASQMRFEDFQKDLVRFRKDVKACTLQVEKVCSSSDEENLQPFKGKMDEFLTSAKSDLENLELQLSSAHKLFLELTVLFSVKAKPGEKEISPNTVFCIWHEFSSDFKDHWKKENKAILKERLKAAEECFRQVKEKSAYSVKPKHASGIKAKLGMKI</sequence>
<keyword evidence="5" id="KW-1185">Reference proteome</keyword>
<name>H3CY13_TETNG</name>
<dbReference type="HOGENOM" id="CLU_010208_0_0_1"/>